<dbReference type="Proteomes" id="UP000195557">
    <property type="component" value="Unassembled WGS sequence"/>
</dbReference>
<dbReference type="AlphaFoldDB" id="A0A1Y5I8F4"/>
<organism evidence="2">
    <name type="scientific">Ostreococcus tauri</name>
    <name type="common">Marine green alga</name>
    <dbReference type="NCBI Taxonomy" id="70448"/>
    <lineage>
        <taxon>Eukaryota</taxon>
        <taxon>Viridiplantae</taxon>
        <taxon>Chlorophyta</taxon>
        <taxon>Mamiellophyceae</taxon>
        <taxon>Mamiellales</taxon>
        <taxon>Bathycoccaceae</taxon>
        <taxon>Ostreococcus</taxon>
    </lineage>
</organism>
<name>A0A1Y5I8F4_OSTTA</name>
<reference evidence="2" key="1">
    <citation type="submission" date="2017-04" db="EMBL/GenBank/DDBJ databases">
        <title>Population genomics of picophytoplankton unveils novel chromosome hypervariability.</title>
        <authorList>
            <consortium name="DOE Joint Genome Institute"/>
            <person name="Blanc-Mathieu R."/>
            <person name="Krasovec M."/>
            <person name="Hebrard M."/>
            <person name="Yau S."/>
            <person name="Desgranges E."/>
            <person name="Martin J."/>
            <person name="Schackwitz W."/>
            <person name="Kuo A."/>
            <person name="Salin G."/>
            <person name="Donnadieu C."/>
            <person name="Desdevises Y."/>
            <person name="Sanchez-Ferandin S."/>
            <person name="Moreau H."/>
            <person name="Rivals E."/>
            <person name="Grigoriev I.V."/>
            <person name="Grimsley N."/>
            <person name="Eyre-Walker A."/>
            <person name="Piganeau G."/>
        </authorList>
    </citation>
    <scope>NUCLEOTIDE SEQUENCE [LARGE SCALE GENOMIC DNA]</scope>
    <source>
        <strain evidence="2">RCC 1115</strain>
    </source>
</reference>
<evidence type="ECO:0000256" key="1">
    <source>
        <dbReference type="SAM" id="MobiDB-lite"/>
    </source>
</evidence>
<evidence type="ECO:0000313" key="2">
    <source>
        <dbReference type="EMBL" id="OUS45860.1"/>
    </source>
</evidence>
<proteinExistence type="predicted"/>
<accession>A0A1Y5I8F4</accession>
<sequence>MSTARESLVPRRVAASSVGASSEGERERLLDASAKPREGNRCASTIEGASVRVLSFSLAGLCVALWFRFASTLRTDASDEATSVRVADIPGLGSSLVRKVVSERWAWMA</sequence>
<feature type="compositionally biased region" description="Low complexity" evidence="1">
    <location>
        <begin position="11"/>
        <end position="22"/>
    </location>
</feature>
<gene>
    <name evidence="2" type="ORF">BE221DRAFT_199102</name>
</gene>
<protein>
    <submittedName>
        <fullName evidence="2">Uncharacterized protein</fullName>
    </submittedName>
</protein>
<feature type="region of interest" description="Disordered" evidence="1">
    <location>
        <begin position="1"/>
        <end position="30"/>
    </location>
</feature>
<dbReference type="EMBL" id="KZ155785">
    <property type="protein sequence ID" value="OUS45860.1"/>
    <property type="molecule type" value="Genomic_DNA"/>
</dbReference>